<comment type="caution">
    <text evidence="1">The sequence shown here is derived from an EMBL/GenBank/DDBJ whole genome shotgun (WGS) entry which is preliminary data.</text>
</comment>
<accession>A0A0V8QH50</accession>
<dbReference type="Proteomes" id="UP000054874">
    <property type="component" value="Unassembled WGS sequence"/>
</dbReference>
<protein>
    <submittedName>
        <fullName evidence="1">Uncharacterized protein</fullName>
    </submittedName>
</protein>
<name>A0A0V8QH50_9FIRM</name>
<gene>
    <name evidence="1" type="ORF">ASU35_17730</name>
</gene>
<evidence type="ECO:0000313" key="1">
    <source>
        <dbReference type="EMBL" id="KSV59906.1"/>
    </source>
</evidence>
<dbReference type="EMBL" id="LNAM01000069">
    <property type="protein sequence ID" value="KSV59906.1"/>
    <property type="molecule type" value="Genomic_DNA"/>
</dbReference>
<dbReference type="AlphaFoldDB" id="A0A0V8QH50"/>
<sequence length="200" mass="23124">MQKSGYHSGCLVLYFYSCRPISIDDYLLNGIRPISYESALDEVKSRVICEWVSENTAVEKLNEEWNDFDDIHKKVWLEMNKNLLLDGASHYLIYGSEFINALAMQLGCRSRLKKIGVPTIFHCDIPIEDIPEKTLEDIQYSFNKGYTNEYGFSVQMLDANNIVDYEHPIQRIPDPYGGSYRPNYAELRDLGFITPKSVKM</sequence>
<organism evidence="1 2">
    <name type="scientific">Acetivibrio ethanolgignens</name>
    <dbReference type="NCBI Taxonomy" id="290052"/>
    <lineage>
        <taxon>Bacteria</taxon>
        <taxon>Bacillati</taxon>
        <taxon>Bacillota</taxon>
        <taxon>Clostridia</taxon>
        <taxon>Eubacteriales</taxon>
        <taxon>Oscillospiraceae</taxon>
        <taxon>Acetivibrio</taxon>
    </lineage>
</organism>
<proteinExistence type="predicted"/>
<evidence type="ECO:0000313" key="2">
    <source>
        <dbReference type="Proteomes" id="UP000054874"/>
    </source>
</evidence>
<keyword evidence="2" id="KW-1185">Reference proteome</keyword>
<reference evidence="1 2" key="1">
    <citation type="submission" date="2015-11" db="EMBL/GenBank/DDBJ databases">
        <title>Butyribacter intestini gen. nov., sp. nov., a butyric acid-producing bacterium of the family Lachnospiraceae isolated from the human faeces.</title>
        <authorList>
            <person name="Zou Y."/>
            <person name="Xue W."/>
            <person name="Luo G."/>
            <person name="Lv M."/>
        </authorList>
    </citation>
    <scope>NUCLEOTIDE SEQUENCE [LARGE SCALE GENOMIC DNA]</scope>
    <source>
        <strain evidence="1 2">ACET-33324</strain>
    </source>
</reference>